<reference evidence="5 6" key="1">
    <citation type="submission" date="2024-04" db="EMBL/GenBank/DDBJ databases">
        <title>Aurantiacibacter sp. DGU6 16S ribosomal RNA gene Genome sequencing and assembly.</title>
        <authorList>
            <person name="Park S."/>
        </authorList>
    </citation>
    <scope>NUCLEOTIDE SEQUENCE [LARGE SCALE GENOMIC DNA]</scope>
    <source>
        <strain evidence="5 6">DGU6</strain>
    </source>
</reference>
<keyword evidence="3" id="KW-0812">Transmembrane</keyword>
<keyword evidence="3" id="KW-0472">Membrane</keyword>
<keyword evidence="5" id="KW-0548">Nucleotidyltransferase</keyword>
<evidence type="ECO:0000256" key="1">
    <source>
        <dbReference type="ARBA" id="ARBA00012528"/>
    </source>
</evidence>
<keyword evidence="3" id="KW-1133">Transmembrane helix</keyword>
<keyword evidence="6" id="KW-1185">Reference proteome</keyword>
<feature type="transmembrane region" description="Helical" evidence="3">
    <location>
        <begin position="35"/>
        <end position="51"/>
    </location>
</feature>
<dbReference type="CDD" id="cd01949">
    <property type="entry name" value="GGDEF"/>
    <property type="match status" value="1"/>
</dbReference>
<dbReference type="PANTHER" id="PTHR45138:SF9">
    <property type="entry name" value="DIGUANYLATE CYCLASE DGCM-RELATED"/>
    <property type="match status" value="1"/>
</dbReference>
<dbReference type="GO" id="GO:0052621">
    <property type="term" value="F:diguanylate cyclase activity"/>
    <property type="evidence" value="ECO:0007669"/>
    <property type="project" value="UniProtKB-EC"/>
</dbReference>
<feature type="transmembrane region" description="Helical" evidence="3">
    <location>
        <begin position="115"/>
        <end position="137"/>
    </location>
</feature>
<feature type="domain" description="GGDEF" evidence="4">
    <location>
        <begin position="249"/>
        <end position="381"/>
    </location>
</feature>
<feature type="transmembrane region" description="Helical" evidence="3">
    <location>
        <begin position="189"/>
        <end position="210"/>
    </location>
</feature>
<dbReference type="PROSITE" id="PS50887">
    <property type="entry name" value="GGDEF"/>
    <property type="match status" value="1"/>
</dbReference>
<dbReference type="InterPro" id="IPR029787">
    <property type="entry name" value="Nucleotide_cyclase"/>
</dbReference>
<dbReference type="NCBIfam" id="TIGR00254">
    <property type="entry name" value="GGDEF"/>
    <property type="match status" value="1"/>
</dbReference>
<evidence type="ECO:0000313" key="6">
    <source>
        <dbReference type="Proteomes" id="UP001497045"/>
    </source>
</evidence>
<dbReference type="Pfam" id="PF00990">
    <property type="entry name" value="GGDEF"/>
    <property type="match status" value="1"/>
</dbReference>
<dbReference type="PANTHER" id="PTHR45138">
    <property type="entry name" value="REGULATORY COMPONENTS OF SENSORY TRANSDUCTION SYSTEM"/>
    <property type="match status" value="1"/>
</dbReference>
<feature type="transmembrane region" description="Helical" evidence="3">
    <location>
        <begin position="6"/>
        <end position="28"/>
    </location>
</feature>
<dbReference type="InterPro" id="IPR050469">
    <property type="entry name" value="Diguanylate_Cyclase"/>
</dbReference>
<comment type="catalytic activity">
    <reaction evidence="2">
        <text>2 GTP = 3',3'-c-di-GMP + 2 diphosphate</text>
        <dbReference type="Rhea" id="RHEA:24898"/>
        <dbReference type="ChEBI" id="CHEBI:33019"/>
        <dbReference type="ChEBI" id="CHEBI:37565"/>
        <dbReference type="ChEBI" id="CHEBI:58805"/>
        <dbReference type="EC" id="2.7.7.65"/>
    </reaction>
</comment>
<dbReference type="InterPro" id="IPR000160">
    <property type="entry name" value="GGDEF_dom"/>
</dbReference>
<evidence type="ECO:0000259" key="4">
    <source>
        <dbReference type="PROSITE" id="PS50887"/>
    </source>
</evidence>
<protein>
    <recommendedName>
        <fullName evidence="1">diguanylate cyclase</fullName>
        <ecNumber evidence="1">2.7.7.65</ecNumber>
    </recommendedName>
</protein>
<proteinExistence type="predicted"/>
<dbReference type="EC" id="2.7.7.65" evidence="1"/>
<evidence type="ECO:0000313" key="5">
    <source>
        <dbReference type="EMBL" id="MEL1249453.1"/>
    </source>
</evidence>
<keyword evidence="5" id="KW-0808">Transferase</keyword>
<dbReference type="RefSeq" id="WP_341671990.1">
    <property type="nucleotide sequence ID" value="NZ_JBBYHV010000001.1"/>
</dbReference>
<sequence>MSGSNAFLILIPALYAVLSVALLIVAVVDRKLVSARWAALGFAIACASILVDGFRDPDGSRWVNYFTVITHFLALMVMVQAFLSRHARHVPLSIVAMVVLVAIYVMPSMPWAPPYASRGFIVQATGAIVIASGLQGLWQARRNSMVDMIAFAVVLAACLSYAGKAGVVLVNPIGPSLAEVSDFYRNLNIVFQSISAVMGMSVGIVLLMMIGHDMVRSRIEEGEIDALTQVGNRRQLERLLDEDARGRQPIGGVVVIDLDHFKRVNDNFGHDAGDTVLREVAARLKALYDGTGTVCRTGGEEFVALVPPENNAALAQLAIATRKAVAELAFERPLNQLKVTASIGFYLREQGVSARQAIQRADRAVYCAKTDGRDRVVGAVVEGGLQVLKAVA</sequence>
<evidence type="ECO:0000256" key="3">
    <source>
        <dbReference type="SAM" id="Phobius"/>
    </source>
</evidence>
<evidence type="ECO:0000256" key="2">
    <source>
        <dbReference type="ARBA" id="ARBA00034247"/>
    </source>
</evidence>
<dbReference type="EMBL" id="JBBYHV010000001">
    <property type="protein sequence ID" value="MEL1249453.1"/>
    <property type="molecule type" value="Genomic_DNA"/>
</dbReference>
<dbReference type="Gene3D" id="3.30.70.270">
    <property type="match status" value="1"/>
</dbReference>
<dbReference type="SMART" id="SM00267">
    <property type="entry name" value="GGDEF"/>
    <property type="match status" value="1"/>
</dbReference>
<dbReference type="SUPFAM" id="SSF55073">
    <property type="entry name" value="Nucleotide cyclase"/>
    <property type="match status" value="1"/>
</dbReference>
<comment type="caution">
    <text evidence="5">The sequence shown here is derived from an EMBL/GenBank/DDBJ whole genome shotgun (WGS) entry which is preliminary data.</text>
</comment>
<feature type="transmembrane region" description="Helical" evidence="3">
    <location>
        <begin position="149"/>
        <end position="169"/>
    </location>
</feature>
<name>A0ABU9IAN4_9SPHN</name>
<organism evidence="5 6">
    <name type="scientific">Aurantiacibacter gilvus</name>
    <dbReference type="NCBI Taxonomy" id="3139141"/>
    <lineage>
        <taxon>Bacteria</taxon>
        <taxon>Pseudomonadati</taxon>
        <taxon>Pseudomonadota</taxon>
        <taxon>Alphaproteobacteria</taxon>
        <taxon>Sphingomonadales</taxon>
        <taxon>Erythrobacteraceae</taxon>
        <taxon>Aurantiacibacter</taxon>
    </lineage>
</organism>
<dbReference type="InterPro" id="IPR043128">
    <property type="entry name" value="Rev_trsase/Diguanyl_cyclase"/>
</dbReference>
<feature type="transmembrane region" description="Helical" evidence="3">
    <location>
        <begin position="63"/>
        <end position="83"/>
    </location>
</feature>
<feature type="transmembrane region" description="Helical" evidence="3">
    <location>
        <begin position="90"/>
        <end position="109"/>
    </location>
</feature>
<accession>A0ABU9IAN4</accession>
<dbReference type="Proteomes" id="UP001497045">
    <property type="component" value="Unassembled WGS sequence"/>
</dbReference>
<gene>
    <name evidence="5" type="ORF">AAEO60_02085</name>
</gene>